<feature type="domain" description="UDP-N-acetylglucosamine 2-epimerase" evidence="2">
    <location>
        <begin position="22"/>
        <end position="360"/>
    </location>
</feature>
<comment type="similarity">
    <text evidence="1">Belongs to the UDP-N-acetylglucosamine 2-epimerase family.</text>
</comment>
<dbReference type="Gene3D" id="3.40.50.2000">
    <property type="entry name" value="Glycogen Phosphorylase B"/>
    <property type="match status" value="2"/>
</dbReference>
<accession>A0ABP8KH45</accession>
<dbReference type="CDD" id="cd03786">
    <property type="entry name" value="GTB_UDP-GlcNAc_2-Epimerase"/>
    <property type="match status" value="1"/>
</dbReference>
<reference evidence="4" key="1">
    <citation type="journal article" date="2019" name="Int. J. Syst. Evol. Microbiol.">
        <title>The Global Catalogue of Microorganisms (GCM) 10K type strain sequencing project: providing services to taxonomists for standard genome sequencing and annotation.</title>
        <authorList>
            <consortium name="The Broad Institute Genomics Platform"/>
            <consortium name="The Broad Institute Genome Sequencing Center for Infectious Disease"/>
            <person name="Wu L."/>
            <person name="Ma J."/>
        </authorList>
    </citation>
    <scope>NUCLEOTIDE SEQUENCE [LARGE SCALE GENOMIC DNA]</scope>
    <source>
        <strain evidence="4">JCM 17925</strain>
    </source>
</reference>
<dbReference type="InterPro" id="IPR029767">
    <property type="entry name" value="WecB-like"/>
</dbReference>
<evidence type="ECO:0000313" key="4">
    <source>
        <dbReference type="Proteomes" id="UP001500936"/>
    </source>
</evidence>
<dbReference type="RefSeq" id="WP_345267576.1">
    <property type="nucleotide sequence ID" value="NZ_BAABHB010000004.1"/>
</dbReference>
<dbReference type="PANTHER" id="PTHR43174">
    <property type="entry name" value="UDP-N-ACETYLGLUCOSAMINE 2-EPIMERASE"/>
    <property type="match status" value="1"/>
</dbReference>
<dbReference type="InterPro" id="IPR003331">
    <property type="entry name" value="UDP_GlcNAc_Epimerase_2_dom"/>
</dbReference>
<dbReference type="SUPFAM" id="SSF53756">
    <property type="entry name" value="UDP-Glycosyltransferase/glycogen phosphorylase"/>
    <property type="match status" value="1"/>
</dbReference>
<dbReference type="PANTHER" id="PTHR43174:SF1">
    <property type="entry name" value="UDP-N-ACETYLGLUCOSAMINE 2-EPIMERASE"/>
    <property type="match status" value="1"/>
</dbReference>
<proteinExistence type="inferred from homology"/>
<protein>
    <submittedName>
        <fullName evidence="3">UDP-N-acetylglucosamine 2-epimerase (Non-hydrolyzing)</fullName>
    </submittedName>
</protein>
<name>A0ABP8KH45_9BACT</name>
<evidence type="ECO:0000256" key="1">
    <source>
        <dbReference type="RuleBase" id="RU003513"/>
    </source>
</evidence>
<organism evidence="3 4">
    <name type="scientific">Nibrella viscosa</name>
    <dbReference type="NCBI Taxonomy" id="1084524"/>
    <lineage>
        <taxon>Bacteria</taxon>
        <taxon>Pseudomonadati</taxon>
        <taxon>Bacteroidota</taxon>
        <taxon>Cytophagia</taxon>
        <taxon>Cytophagales</taxon>
        <taxon>Spirosomataceae</taxon>
        <taxon>Nibrella</taxon>
    </lineage>
</organism>
<evidence type="ECO:0000259" key="2">
    <source>
        <dbReference type="Pfam" id="PF02350"/>
    </source>
</evidence>
<gene>
    <name evidence="3" type="primary">wecB</name>
    <name evidence="3" type="ORF">GCM10023187_25130</name>
</gene>
<dbReference type="Proteomes" id="UP001500936">
    <property type="component" value="Unassembled WGS sequence"/>
</dbReference>
<keyword evidence="1" id="KW-0413">Isomerase</keyword>
<comment type="caution">
    <text evidence="3">The sequence shown here is derived from an EMBL/GenBank/DDBJ whole genome shotgun (WGS) entry which is preliminary data.</text>
</comment>
<evidence type="ECO:0000313" key="3">
    <source>
        <dbReference type="EMBL" id="GAA4406079.1"/>
    </source>
</evidence>
<dbReference type="Pfam" id="PF02350">
    <property type="entry name" value="Epimerase_2"/>
    <property type="match status" value="1"/>
</dbReference>
<sequence>MKILNIVGARPNFMKVAPLHRAFQQYPQFQSKIVHTGQHHDAQMSDVFFQQLELPTPDYFLGVGSGTPTQQIASIMLAFEPVIEAEKPDLVLVVGDVNSTLACALVASKKQVPVAHVEAGLRSGDRRMPEENNRILTDAISDYLFVSEPAGLENLKRENVPDHKVYFVGNVMIDSLVHYRQKAAELDEVGRLGLEPQGYAIITMHRPANVDTEAGLQRILQIVADTARYRTVLFPVHPRTRNNLVRYGLMTHLEAIPNVRLMPPQGYLEFLNLMENAALLITDSGGIQEETTYLQVPCLTFRDSTERPVTVDVGSNQLLADLNPVTVQQNVAEILNGQAKAGKQPALWDGRAAGRIAAVLYQKA</sequence>
<dbReference type="NCBIfam" id="TIGR00236">
    <property type="entry name" value="wecB"/>
    <property type="match status" value="1"/>
</dbReference>
<dbReference type="EMBL" id="BAABHB010000004">
    <property type="protein sequence ID" value="GAA4406079.1"/>
    <property type="molecule type" value="Genomic_DNA"/>
</dbReference>
<keyword evidence="4" id="KW-1185">Reference proteome</keyword>